<sequence length="142" mass="15657">MKIQYPCTLAQLGDGKYYVSFFDFEGACGTGETLEEALLDAEDVLTLTLESRIKEGVTIPPPRDRVHPGERFIAPSPRVQAALLVKLTRGDRTLSDLARTLETSWPAASRLEDPSHWVTLKQLSKAATALGQRLVLSFEKNG</sequence>
<proteinExistence type="predicted"/>
<dbReference type="OrthoDB" id="5772151at2"/>
<protein>
    <submittedName>
        <fullName evidence="1">Type II toxin-antitoxin system HicB family antitoxin</fullName>
    </submittedName>
</protein>
<keyword evidence="2" id="KW-1185">Reference proteome</keyword>
<dbReference type="EMBL" id="SCFB01000026">
    <property type="protein sequence ID" value="RZI45125.1"/>
    <property type="molecule type" value="Genomic_DNA"/>
</dbReference>
<dbReference type="AlphaFoldDB" id="A0A4Q7DG60"/>
<dbReference type="RefSeq" id="WP_130154654.1">
    <property type="nucleotide sequence ID" value="NZ_SCFB01000026.1"/>
</dbReference>
<dbReference type="InterPro" id="IPR035069">
    <property type="entry name" value="TTHA1013/TTHA0281-like"/>
</dbReference>
<reference evidence="1 2" key="1">
    <citation type="submission" date="2018-10" db="EMBL/GenBank/DDBJ databases">
        <title>An updated phylogeny of the Alphaproteobacteria reveals that the parasitic Rickettsiales and Holosporales have independent origins.</title>
        <authorList>
            <person name="Munoz-Gomez S.A."/>
            <person name="Hess S."/>
            <person name="Burger G."/>
            <person name="Lang B.F."/>
            <person name="Susko E."/>
            <person name="Slamovits C.H."/>
            <person name="Roger A.J."/>
        </authorList>
    </citation>
    <scope>NUCLEOTIDE SEQUENCE [LARGE SCALE GENOMIC DNA]</scope>
    <source>
        <strain evidence="1">HOLO01</strain>
    </source>
</reference>
<dbReference type="Gene3D" id="3.30.160.250">
    <property type="match status" value="1"/>
</dbReference>
<accession>A0A4Q7DG60</accession>
<comment type="caution">
    <text evidence="1">The sequence shown here is derived from an EMBL/GenBank/DDBJ whole genome shotgun (WGS) entry which is preliminary data.</text>
</comment>
<dbReference type="Proteomes" id="UP000293550">
    <property type="component" value="Unassembled WGS sequence"/>
</dbReference>
<organism evidence="1 2">
    <name type="scientific">Candidatus Finniella inopinata</name>
    <dbReference type="NCBI Taxonomy" id="1696036"/>
    <lineage>
        <taxon>Bacteria</taxon>
        <taxon>Pseudomonadati</taxon>
        <taxon>Pseudomonadota</taxon>
        <taxon>Alphaproteobacteria</taxon>
        <taxon>Holosporales</taxon>
        <taxon>Candidatus Paracaedibacteraceae</taxon>
        <taxon>Candidatus Finniella</taxon>
    </lineage>
</organism>
<name>A0A4Q7DG60_9PROT</name>
<dbReference type="SUPFAM" id="SSF143100">
    <property type="entry name" value="TTHA1013/TTHA0281-like"/>
    <property type="match status" value="1"/>
</dbReference>
<gene>
    <name evidence="1" type="ORF">EQU50_08295</name>
</gene>
<evidence type="ECO:0000313" key="2">
    <source>
        <dbReference type="Proteomes" id="UP000293550"/>
    </source>
</evidence>
<evidence type="ECO:0000313" key="1">
    <source>
        <dbReference type="EMBL" id="RZI45125.1"/>
    </source>
</evidence>